<dbReference type="Gene3D" id="3.40.50.1010">
    <property type="entry name" value="5'-nuclease"/>
    <property type="match status" value="1"/>
</dbReference>
<dbReference type="InterPro" id="IPR002716">
    <property type="entry name" value="PIN_dom"/>
</dbReference>
<dbReference type="OrthoDB" id="1494007at2"/>
<dbReference type="GO" id="GO:0004540">
    <property type="term" value="F:RNA nuclease activity"/>
    <property type="evidence" value="ECO:0007669"/>
    <property type="project" value="InterPro"/>
</dbReference>
<dbReference type="InterPro" id="IPR044153">
    <property type="entry name" value="PIN_Pae0151-like"/>
</dbReference>
<comment type="cofactor">
    <cofactor evidence="6">
        <name>Mg(2+)</name>
        <dbReference type="ChEBI" id="CHEBI:18420"/>
    </cofactor>
</comment>
<evidence type="ECO:0000256" key="1">
    <source>
        <dbReference type="ARBA" id="ARBA00022649"/>
    </source>
</evidence>
<dbReference type="Proteomes" id="UP000195442">
    <property type="component" value="Unassembled WGS sequence"/>
</dbReference>
<name>A0A1R4H4F8_9GAMM</name>
<evidence type="ECO:0000313" key="9">
    <source>
        <dbReference type="Proteomes" id="UP000195442"/>
    </source>
</evidence>
<dbReference type="GO" id="GO:0016787">
    <property type="term" value="F:hydrolase activity"/>
    <property type="evidence" value="ECO:0007669"/>
    <property type="project" value="UniProtKB-KW"/>
</dbReference>
<evidence type="ECO:0000313" key="8">
    <source>
        <dbReference type="EMBL" id="SJM90911.1"/>
    </source>
</evidence>
<reference evidence="9" key="1">
    <citation type="submission" date="2017-02" db="EMBL/GenBank/DDBJ databases">
        <authorList>
            <person name="Daims H."/>
        </authorList>
    </citation>
    <scope>NUCLEOTIDE SEQUENCE [LARGE SCALE GENOMIC DNA]</scope>
</reference>
<keyword evidence="6" id="KW-0800">Toxin</keyword>
<comment type="similarity">
    <text evidence="6">Belongs to the PINc/VapC protein family.</text>
</comment>
<dbReference type="SUPFAM" id="SSF88723">
    <property type="entry name" value="PIN domain-like"/>
    <property type="match status" value="1"/>
</dbReference>
<keyword evidence="9" id="KW-1185">Reference proteome</keyword>
<feature type="binding site" evidence="6">
    <location>
        <position position="5"/>
    </location>
    <ligand>
        <name>Mg(2+)</name>
        <dbReference type="ChEBI" id="CHEBI:18420"/>
    </ligand>
</feature>
<dbReference type="EMBL" id="FUKJ01000104">
    <property type="protein sequence ID" value="SJM90911.1"/>
    <property type="molecule type" value="Genomic_DNA"/>
</dbReference>
<feature type="domain" description="PIN" evidence="7">
    <location>
        <begin position="2"/>
        <end position="119"/>
    </location>
</feature>
<keyword evidence="1 6" id="KW-1277">Toxin-antitoxin system</keyword>
<comment type="function">
    <text evidence="6">Toxic component of a toxin-antitoxin (TA) system. An RNase.</text>
</comment>
<dbReference type="GO" id="GO:0090729">
    <property type="term" value="F:toxin activity"/>
    <property type="evidence" value="ECO:0007669"/>
    <property type="project" value="UniProtKB-KW"/>
</dbReference>
<protein>
    <recommendedName>
        <fullName evidence="6">Ribonuclease VapC</fullName>
        <shortName evidence="6">RNase VapC</shortName>
        <ecNumber evidence="6">3.1.-.-</ecNumber>
    </recommendedName>
    <alternativeName>
        <fullName evidence="6">Toxin VapC</fullName>
    </alternativeName>
</protein>
<evidence type="ECO:0000259" key="7">
    <source>
        <dbReference type="Pfam" id="PF01850"/>
    </source>
</evidence>
<dbReference type="EC" id="3.1.-.-" evidence="6"/>
<dbReference type="InterPro" id="IPR029060">
    <property type="entry name" value="PIN-like_dom_sf"/>
</dbReference>
<dbReference type="AlphaFoldDB" id="A0A1R4H4F8"/>
<proteinExistence type="inferred from homology"/>
<keyword evidence="2 6" id="KW-0540">Nuclease</keyword>
<sequence>MIVADTNIISYLLLPTDYSQQASQLYQQDAVWAAPILWRSEFRNVLALYLRQHIISLTQALAIQEEAEALMVDHEFTVSSAQVLVLTHSSPCSAYDCEFIALAKQLSVKLVTQDKKILREFADIAVSLDDFLHNKTN</sequence>
<dbReference type="CDD" id="cd09873">
    <property type="entry name" value="PIN_Pae0151-like"/>
    <property type="match status" value="1"/>
</dbReference>
<evidence type="ECO:0000256" key="3">
    <source>
        <dbReference type="ARBA" id="ARBA00022723"/>
    </source>
</evidence>
<keyword evidence="5 6" id="KW-0460">Magnesium</keyword>
<feature type="binding site" evidence="6">
    <location>
        <position position="96"/>
    </location>
    <ligand>
        <name>Mg(2+)</name>
        <dbReference type="ChEBI" id="CHEBI:18420"/>
    </ligand>
</feature>
<evidence type="ECO:0000256" key="4">
    <source>
        <dbReference type="ARBA" id="ARBA00022801"/>
    </source>
</evidence>
<evidence type="ECO:0000256" key="2">
    <source>
        <dbReference type="ARBA" id="ARBA00022722"/>
    </source>
</evidence>
<dbReference type="GO" id="GO:0000287">
    <property type="term" value="F:magnesium ion binding"/>
    <property type="evidence" value="ECO:0007669"/>
    <property type="project" value="UniProtKB-UniRule"/>
</dbReference>
<dbReference type="PANTHER" id="PTHR35901:SF1">
    <property type="entry name" value="EXONUCLEASE VAPC9"/>
    <property type="match status" value="1"/>
</dbReference>
<organism evidence="8 9">
    <name type="scientific">Crenothrix polyspora</name>
    <dbReference type="NCBI Taxonomy" id="360316"/>
    <lineage>
        <taxon>Bacteria</taxon>
        <taxon>Pseudomonadati</taxon>
        <taxon>Pseudomonadota</taxon>
        <taxon>Gammaproteobacteria</taxon>
        <taxon>Methylococcales</taxon>
        <taxon>Crenotrichaceae</taxon>
        <taxon>Crenothrix</taxon>
    </lineage>
</organism>
<evidence type="ECO:0000256" key="5">
    <source>
        <dbReference type="ARBA" id="ARBA00022842"/>
    </source>
</evidence>
<dbReference type="HAMAP" id="MF_00265">
    <property type="entry name" value="VapC_Nob1"/>
    <property type="match status" value="1"/>
</dbReference>
<gene>
    <name evidence="6" type="primary">vapC</name>
    <name evidence="8" type="ORF">CRENPOLYSF2_1920003</name>
</gene>
<dbReference type="InterPro" id="IPR051619">
    <property type="entry name" value="TypeII_TA_RNase_PINc/VapC"/>
</dbReference>
<dbReference type="Pfam" id="PF01850">
    <property type="entry name" value="PIN"/>
    <property type="match status" value="1"/>
</dbReference>
<dbReference type="InterPro" id="IPR022907">
    <property type="entry name" value="VapC_family"/>
</dbReference>
<dbReference type="PANTHER" id="PTHR35901">
    <property type="entry name" value="RIBONUCLEASE VAPC3"/>
    <property type="match status" value="1"/>
</dbReference>
<keyword evidence="4 6" id="KW-0378">Hydrolase</keyword>
<keyword evidence="3 6" id="KW-0479">Metal-binding</keyword>
<dbReference type="RefSeq" id="WP_087146309.1">
    <property type="nucleotide sequence ID" value="NZ_FUKJ01000104.1"/>
</dbReference>
<evidence type="ECO:0000256" key="6">
    <source>
        <dbReference type="HAMAP-Rule" id="MF_00265"/>
    </source>
</evidence>
<accession>A0A1R4H4F8</accession>